<name>W6M8Z5_9GAMM</name>
<dbReference type="PANTHER" id="PTHR41248:SF1">
    <property type="entry name" value="NORD PROTEIN"/>
    <property type="match status" value="1"/>
</dbReference>
<dbReference type="CDD" id="cd01454">
    <property type="entry name" value="vWA_norD_type"/>
    <property type="match status" value="1"/>
</dbReference>
<dbReference type="SUPFAM" id="SSF53300">
    <property type="entry name" value="vWA-like"/>
    <property type="match status" value="1"/>
</dbReference>
<dbReference type="PROSITE" id="PS50234">
    <property type="entry name" value="VWFA"/>
    <property type="match status" value="1"/>
</dbReference>
<dbReference type="OrthoDB" id="9758211at2"/>
<feature type="region of interest" description="Disordered" evidence="1">
    <location>
        <begin position="201"/>
        <end position="245"/>
    </location>
</feature>
<reference evidence="3" key="1">
    <citation type="submission" date="2013-07" db="EMBL/GenBank/DDBJ databases">
        <authorList>
            <person name="McIlroy S."/>
        </authorList>
    </citation>
    <scope>NUCLEOTIDE SEQUENCE [LARGE SCALE GENOMIC DNA]</scope>
    <source>
        <strain evidence="3">Run_A_D11</strain>
    </source>
</reference>
<dbReference type="InterPro" id="IPR002035">
    <property type="entry name" value="VWF_A"/>
</dbReference>
<sequence>MEEHVGALWHRFITRAAQQQYADAAVALADIEKTAGLLFRAFGGDPGLRVAATTARRHGARRGWLARIAGSGEKADFASRDAETLQLPARIALFPSRELNRDLYFWLIALAATHDELDPDAPWWQQNQQGTLIVLADYPGLQVRYRRLVAAALALRMVPERLPADEAAQENLLRQALHKPGSVLEMPTARRPPPPVPLWLYPVPTVAPGQTPRRDSEAHAGAGAPAERDRQRRRAERSTLPERQNSFLSPFRSESLLSWAEYVRVNRPTDDDPAADAARTADEMDVLSITQDSSTTASRVRFDLDLPSASHDDLPLGPGIQWPEWDYRKQTLLADYCCVQEMLARHAAPCELPLSLHRDARRLRRQFEILRPSRGWRRAQPDGEELDLDACVRHAADCAGHGQQHEQGCYRQLARQERDLACLLLADLSMSTDAWVNNKGRVIEVIRDSLFLFAEALAVTGDRFALYGFSSRKRQHVRLHRIKTFGERYTSSIRGRINAIKPGYYTRMGAAVRHATALLGQQIASRRLLLLLTDGKPNDLDHYEGRYGIEDTRMALLEARRKGLHPFCVTIDQEADDYLPYLFGKDGFVLIRHPEDLPRQLVRLYNRLTV</sequence>
<feature type="compositionally biased region" description="Basic and acidic residues" evidence="1">
    <location>
        <begin position="226"/>
        <end position="240"/>
    </location>
</feature>
<dbReference type="SMART" id="SM00327">
    <property type="entry name" value="VWA"/>
    <property type="match status" value="1"/>
</dbReference>
<dbReference type="PANTHER" id="PTHR41248">
    <property type="entry name" value="NORD PROTEIN"/>
    <property type="match status" value="1"/>
</dbReference>
<feature type="domain" description="VWFA" evidence="2">
    <location>
        <begin position="419"/>
        <end position="608"/>
    </location>
</feature>
<keyword evidence="4" id="KW-1185">Reference proteome</keyword>
<dbReference type="AlphaFoldDB" id="W6M8Z5"/>
<evidence type="ECO:0000313" key="4">
    <source>
        <dbReference type="Proteomes" id="UP000035760"/>
    </source>
</evidence>
<protein>
    <submittedName>
        <fullName evidence="3">Nitric oxide reductase activation protein norD</fullName>
    </submittedName>
</protein>
<proteinExistence type="predicted"/>
<organism evidence="3 4">
    <name type="scientific">Candidatus Competibacter denitrificans Run_A_D11</name>
    <dbReference type="NCBI Taxonomy" id="1400863"/>
    <lineage>
        <taxon>Bacteria</taxon>
        <taxon>Pseudomonadati</taxon>
        <taxon>Pseudomonadota</taxon>
        <taxon>Gammaproteobacteria</taxon>
        <taxon>Candidatus Competibacteraceae</taxon>
        <taxon>Candidatus Competibacter</taxon>
    </lineage>
</organism>
<dbReference type="InterPro" id="IPR036465">
    <property type="entry name" value="vWFA_dom_sf"/>
</dbReference>
<evidence type="ECO:0000313" key="3">
    <source>
        <dbReference type="EMBL" id="CDI04476.1"/>
    </source>
</evidence>
<evidence type="ECO:0000259" key="2">
    <source>
        <dbReference type="PROSITE" id="PS50234"/>
    </source>
</evidence>
<comment type="caution">
    <text evidence="3">The sequence shown here is derived from an EMBL/GenBank/DDBJ whole genome shotgun (WGS) entry which is preliminary data.</text>
</comment>
<accession>W6M8Z5</accession>
<gene>
    <name evidence="3" type="ORF">BN873_980077</name>
</gene>
<dbReference type="EMBL" id="CBTJ020000111">
    <property type="protein sequence ID" value="CDI04476.1"/>
    <property type="molecule type" value="Genomic_DNA"/>
</dbReference>
<dbReference type="RefSeq" id="WP_048676710.1">
    <property type="nucleotide sequence ID" value="NZ_CBTJ020000111.1"/>
</dbReference>
<reference evidence="3" key="2">
    <citation type="submission" date="2014-03" db="EMBL/GenBank/DDBJ databases">
        <title>Candidatus Competibacter-lineage genomes retrieved from metagenomes reveal functional metabolic diversity.</title>
        <authorList>
            <person name="McIlroy S.J."/>
            <person name="Albertsen M."/>
            <person name="Andresen E.K."/>
            <person name="Saunders A.M."/>
            <person name="Kristiansen R."/>
            <person name="Stokholm-Bjerregaard M."/>
            <person name="Nielsen K.L."/>
            <person name="Nielsen P.H."/>
        </authorList>
    </citation>
    <scope>NUCLEOTIDE SEQUENCE</scope>
    <source>
        <strain evidence="3">Run_A_D11</strain>
    </source>
</reference>
<dbReference type="Proteomes" id="UP000035760">
    <property type="component" value="Unassembled WGS sequence"/>
</dbReference>
<evidence type="ECO:0000256" key="1">
    <source>
        <dbReference type="SAM" id="MobiDB-lite"/>
    </source>
</evidence>
<dbReference type="Gene3D" id="3.40.50.410">
    <property type="entry name" value="von Willebrand factor, type A domain"/>
    <property type="match status" value="1"/>
</dbReference>
<dbReference type="InterPro" id="IPR051928">
    <property type="entry name" value="NorD/CobT"/>
</dbReference>
<dbReference type="STRING" id="1400863.BN873_980077"/>
<dbReference type="Pfam" id="PF00092">
    <property type="entry name" value="VWA"/>
    <property type="match status" value="1"/>
</dbReference>